<keyword evidence="2" id="KW-1185">Reference proteome</keyword>
<evidence type="ECO:0000313" key="2">
    <source>
        <dbReference type="Proteomes" id="UP001519460"/>
    </source>
</evidence>
<accession>A0ABD0J123</accession>
<proteinExistence type="predicted"/>
<name>A0ABD0J123_9CAEN</name>
<protein>
    <submittedName>
        <fullName evidence="1">Uncharacterized protein</fullName>
    </submittedName>
</protein>
<evidence type="ECO:0000313" key="1">
    <source>
        <dbReference type="EMBL" id="KAK7445047.1"/>
    </source>
</evidence>
<comment type="caution">
    <text evidence="1">The sequence shown here is derived from an EMBL/GenBank/DDBJ whole genome shotgun (WGS) entry which is preliminary data.</text>
</comment>
<dbReference type="EMBL" id="JACVVK020000799">
    <property type="protein sequence ID" value="KAK7445047.1"/>
    <property type="molecule type" value="Genomic_DNA"/>
</dbReference>
<sequence length="115" mass="12510">MALRAHLWWGRFPPSHCVISLYGILAPRSCHLSSAGASLVRRRASARGLDHFAHARHVQKGEGGAWGRRKGGRGGREAATVREPINVHVIDFAHFPPQSRLLSTEKSPGSAMADV</sequence>
<gene>
    <name evidence="1" type="ORF">BaRGS_00040378</name>
</gene>
<dbReference type="AlphaFoldDB" id="A0ABD0J123"/>
<reference evidence="1 2" key="1">
    <citation type="journal article" date="2023" name="Sci. Data">
        <title>Genome assembly of the Korean intertidal mud-creeper Batillaria attramentaria.</title>
        <authorList>
            <person name="Patra A.K."/>
            <person name="Ho P.T."/>
            <person name="Jun S."/>
            <person name="Lee S.J."/>
            <person name="Kim Y."/>
            <person name="Won Y.J."/>
        </authorList>
    </citation>
    <scope>NUCLEOTIDE SEQUENCE [LARGE SCALE GENOMIC DNA]</scope>
    <source>
        <strain evidence="1">Wonlab-2016</strain>
    </source>
</reference>
<dbReference type="Proteomes" id="UP001519460">
    <property type="component" value="Unassembled WGS sequence"/>
</dbReference>
<organism evidence="1 2">
    <name type="scientific">Batillaria attramentaria</name>
    <dbReference type="NCBI Taxonomy" id="370345"/>
    <lineage>
        <taxon>Eukaryota</taxon>
        <taxon>Metazoa</taxon>
        <taxon>Spiralia</taxon>
        <taxon>Lophotrochozoa</taxon>
        <taxon>Mollusca</taxon>
        <taxon>Gastropoda</taxon>
        <taxon>Caenogastropoda</taxon>
        <taxon>Sorbeoconcha</taxon>
        <taxon>Cerithioidea</taxon>
        <taxon>Batillariidae</taxon>
        <taxon>Batillaria</taxon>
    </lineage>
</organism>